<organism evidence="12 13">
    <name type="scientific">Cutaneotrichosporon cavernicola</name>
    <dbReference type="NCBI Taxonomy" id="279322"/>
    <lineage>
        <taxon>Eukaryota</taxon>
        <taxon>Fungi</taxon>
        <taxon>Dikarya</taxon>
        <taxon>Basidiomycota</taxon>
        <taxon>Agaricomycotina</taxon>
        <taxon>Tremellomycetes</taxon>
        <taxon>Trichosporonales</taxon>
        <taxon>Trichosporonaceae</taxon>
        <taxon>Cutaneotrichosporon</taxon>
    </lineage>
</organism>
<evidence type="ECO:0000256" key="4">
    <source>
        <dbReference type="ARBA" id="ARBA00022679"/>
    </source>
</evidence>
<feature type="compositionally biased region" description="Polar residues" evidence="10">
    <location>
        <begin position="108"/>
        <end position="134"/>
    </location>
</feature>
<feature type="compositionally biased region" description="Basic and acidic residues" evidence="10">
    <location>
        <begin position="199"/>
        <end position="244"/>
    </location>
</feature>
<dbReference type="GeneID" id="85494118"/>
<dbReference type="InterPro" id="IPR050108">
    <property type="entry name" value="CDK"/>
</dbReference>
<feature type="compositionally biased region" description="Basic and acidic residues" evidence="10">
    <location>
        <begin position="922"/>
        <end position="932"/>
    </location>
</feature>
<dbReference type="Proteomes" id="UP001233271">
    <property type="component" value="Chromosome 3"/>
</dbReference>
<evidence type="ECO:0000256" key="9">
    <source>
        <dbReference type="PROSITE-ProRule" id="PRU10141"/>
    </source>
</evidence>
<dbReference type="GO" id="GO:0004693">
    <property type="term" value="F:cyclin-dependent protein serine/threonine kinase activity"/>
    <property type="evidence" value="ECO:0007669"/>
    <property type="project" value="TreeGrafter"/>
</dbReference>
<feature type="domain" description="Protein kinase" evidence="11">
    <location>
        <begin position="446"/>
        <end position="750"/>
    </location>
</feature>
<keyword evidence="13" id="KW-1185">Reference proteome</keyword>
<feature type="compositionally biased region" description="Basic and acidic residues" evidence="10">
    <location>
        <begin position="92"/>
        <end position="107"/>
    </location>
</feature>
<dbReference type="KEGG" id="ccac:CcaHIS019_0303180"/>
<keyword evidence="3" id="KW-0723">Serine/threonine-protein kinase</keyword>
<feature type="compositionally biased region" description="Basic and acidic residues" evidence="10">
    <location>
        <begin position="135"/>
        <end position="160"/>
    </location>
</feature>
<feature type="compositionally biased region" description="Acidic residues" evidence="10">
    <location>
        <begin position="309"/>
        <end position="318"/>
    </location>
</feature>
<feature type="compositionally biased region" description="Polar residues" evidence="10">
    <location>
        <begin position="15"/>
        <end position="32"/>
    </location>
</feature>
<protein>
    <recommendedName>
        <fullName evidence="11">Protein kinase domain-containing protein</fullName>
    </recommendedName>
</protein>
<dbReference type="InterPro" id="IPR008271">
    <property type="entry name" value="Ser/Thr_kinase_AS"/>
</dbReference>
<comment type="subcellular location">
    <subcellularLocation>
        <location evidence="1">Nucleus</location>
    </subcellularLocation>
</comment>
<feature type="compositionally biased region" description="Basic and acidic residues" evidence="10">
    <location>
        <begin position="63"/>
        <end position="77"/>
    </location>
</feature>
<feature type="compositionally biased region" description="Basic and acidic residues" evidence="10">
    <location>
        <begin position="767"/>
        <end position="777"/>
    </location>
</feature>
<feature type="compositionally biased region" description="Pro residues" evidence="10">
    <location>
        <begin position="322"/>
        <end position="372"/>
    </location>
</feature>
<feature type="compositionally biased region" description="Basic and acidic residues" evidence="10">
    <location>
        <begin position="280"/>
        <end position="294"/>
    </location>
</feature>
<dbReference type="PROSITE" id="PS00108">
    <property type="entry name" value="PROTEIN_KINASE_ST"/>
    <property type="match status" value="1"/>
</dbReference>
<dbReference type="RefSeq" id="XP_060455513.1">
    <property type="nucleotide sequence ID" value="XM_060598750.1"/>
</dbReference>
<evidence type="ECO:0000259" key="11">
    <source>
        <dbReference type="PROSITE" id="PS50011"/>
    </source>
</evidence>
<dbReference type="InterPro" id="IPR017441">
    <property type="entry name" value="Protein_kinase_ATP_BS"/>
</dbReference>
<feature type="compositionally biased region" description="Polar residues" evidence="10">
    <location>
        <begin position="819"/>
        <end position="828"/>
    </location>
</feature>
<evidence type="ECO:0000313" key="12">
    <source>
        <dbReference type="EMBL" id="BEI90248.1"/>
    </source>
</evidence>
<evidence type="ECO:0000313" key="13">
    <source>
        <dbReference type="Proteomes" id="UP001233271"/>
    </source>
</evidence>
<dbReference type="SMART" id="SM00220">
    <property type="entry name" value="S_TKc"/>
    <property type="match status" value="1"/>
</dbReference>
<dbReference type="Gene3D" id="1.10.510.10">
    <property type="entry name" value="Transferase(Phosphotransferase) domain 1"/>
    <property type="match status" value="1"/>
</dbReference>
<sequence length="938" mass="104429">MPDRNNSLDRPGPSRCSSSPTKRGTTKHNPQGPTLLARPPTHALPPKPLLARLSGPANPPTPEQRDFPSHPRPDRGLSIRGTAPRANGSNQERSHPERSHQPERSSQPERNSQPERGSQPERSSQSDRGSLHSSQSDRPHERQPTYDRPPAHDRAFDRGPGRRSPQRSQGSQGSHYDYDPRERRRSPYGRRSRSPPPAARDHRDHRTYDREQSQRGESRRFNERHDRRDDRRDRPDDRYGRRPGETQSYRPTSPSYQPRSPPRRSPRDRSPVRGRSPPPPHEREPLRDRDDLRRRTPPRAAPPPKSGTEEGEIGEEEGEIRPPSPSKSPSLPPPPPPPEDAPPPPADAPPPPPSDAPPPPPSQGPPPPPPSGPDLQPSPLMSHHRTHPSGNFAPNRNLIEPPTRVSTPVGREKIGGGQKLFRFPTAEEEKYMYNRFFKGTTTLAAYDMGTKLGEGTFGVVTKAVELASKKTVALKKLIEHNYRDGVSMTTVREIKILKTLPKHTNIVPLLDMVVHRKVPSDRSQRGDIFMVFPFMDHDLCGLLLNKDFRMSHSTAKLIFKQILEGLHHIHVNNVVHRDLKTANILVSKDGHAMIADFGLARTWGVEAMPKHSPHEYTNMVVTRWYRAPELLLGDTKYGTAVDMWSMGCILGEMYHREPIFAGHSEQDQPTKIFWRTGPPSQTNWPGWDKLPGHAELPGHPWNKAPQGPSLLQCARQWQMDRVGADLMCQLLQLDPSRRPAAAKALEHPWFTVNPLPAKLGNIPVVESSHEMTSRDRNMPAQPPPQQQQTRAPAWSQPVRPPPPAHHPHGRQMHPRPTSYRPQLPNSHPSAPAYPSPVSTGMGRGFAPAPPFNLMGNRRGGGPPMRPHGHGPGPGPGGPPGGGFGGPPPGGFRLAGGVRPSHGPSFGGPRPPKRPGDEQWAGRPDRPDKRQRNNDALPY</sequence>
<evidence type="ECO:0000256" key="10">
    <source>
        <dbReference type="SAM" id="MobiDB-lite"/>
    </source>
</evidence>
<evidence type="ECO:0000256" key="7">
    <source>
        <dbReference type="ARBA" id="ARBA00022840"/>
    </source>
</evidence>
<dbReference type="PANTHER" id="PTHR24056">
    <property type="entry name" value="CELL DIVISION PROTEIN KINASE"/>
    <property type="match status" value="1"/>
</dbReference>
<dbReference type="Gene3D" id="3.30.200.20">
    <property type="entry name" value="Phosphorylase Kinase, domain 1"/>
    <property type="match status" value="1"/>
</dbReference>
<proteinExistence type="inferred from homology"/>
<feature type="binding site" evidence="9">
    <location>
        <position position="475"/>
    </location>
    <ligand>
        <name>ATP</name>
        <dbReference type="ChEBI" id="CHEBI:30616"/>
    </ligand>
</feature>
<evidence type="ECO:0000256" key="2">
    <source>
        <dbReference type="ARBA" id="ARBA00006485"/>
    </source>
</evidence>
<gene>
    <name evidence="12" type="primary">BUR1</name>
    <name evidence="12" type="ORF">CcaverHIS019_0303180</name>
</gene>
<name>A0AA48L2S0_9TREE</name>
<evidence type="ECO:0000256" key="1">
    <source>
        <dbReference type="ARBA" id="ARBA00004123"/>
    </source>
</evidence>
<dbReference type="PROSITE" id="PS50011">
    <property type="entry name" value="PROTEIN_KINASE_DOM"/>
    <property type="match status" value="1"/>
</dbReference>
<dbReference type="InterPro" id="IPR000719">
    <property type="entry name" value="Prot_kinase_dom"/>
</dbReference>
<dbReference type="GO" id="GO:0005634">
    <property type="term" value="C:nucleus"/>
    <property type="evidence" value="ECO:0007669"/>
    <property type="project" value="UniProtKB-SubCell"/>
</dbReference>
<dbReference type="Pfam" id="PF00069">
    <property type="entry name" value="Pkinase"/>
    <property type="match status" value="1"/>
</dbReference>
<comment type="similarity">
    <text evidence="2">Belongs to the protein kinase superfamily. CMGC Ser/Thr protein kinase family. CDC2/CDKX subfamily.</text>
</comment>
<dbReference type="GO" id="GO:0005524">
    <property type="term" value="F:ATP binding"/>
    <property type="evidence" value="ECO:0007669"/>
    <property type="project" value="UniProtKB-UniRule"/>
</dbReference>
<dbReference type="AlphaFoldDB" id="A0AA48L2S0"/>
<dbReference type="FunFam" id="1.10.510.10:FF:000624">
    <property type="entry name" value="Mitogen-activated protein kinase"/>
    <property type="match status" value="1"/>
</dbReference>
<evidence type="ECO:0000256" key="5">
    <source>
        <dbReference type="ARBA" id="ARBA00022741"/>
    </source>
</evidence>
<reference evidence="12" key="1">
    <citation type="journal article" date="2023" name="BMC Genomics">
        <title>Chromosome-level genome assemblies of Cutaneotrichosporon spp. (Trichosporonales, Basidiomycota) reveal imbalanced evolution between nucleotide sequences and chromosome synteny.</title>
        <authorList>
            <person name="Kobayashi Y."/>
            <person name="Kayamori A."/>
            <person name="Aoki K."/>
            <person name="Shiwa Y."/>
            <person name="Matsutani M."/>
            <person name="Fujita N."/>
            <person name="Sugita T."/>
            <person name="Iwasaki W."/>
            <person name="Tanaka N."/>
            <person name="Takashima M."/>
        </authorList>
    </citation>
    <scope>NUCLEOTIDE SEQUENCE</scope>
    <source>
        <strain evidence="12">HIS019</strain>
    </source>
</reference>
<feature type="region of interest" description="Disordered" evidence="10">
    <location>
        <begin position="1"/>
        <end position="416"/>
    </location>
</feature>
<dbReference type="PROSITE" id="PS00107">
    <property type="entry name" value="PROTEIN_KINASE_ATP"/>
    <property type="match status" value="1"/>
</dbReference>
<dbReference type="InterPro" id="IPR011009">
    <property type="entry name" value="Kinase-like_dom_sf"/>
</dbReference>
<feature type="compositionally biased region" description="Low complexity" evidence="10">
    <location>
        <begin position="162"/>
        <end position="174"/>
    </location>
</feature>
<accession>A0AA48L2S0</accession>
<keyword evidence="5 9" id="KW-0547">Nucleotide-binding</keyword>
<dbReference type="PRINTS" id="PR01217">
    <property type="entry name" value="PRICHEXTENSN"/>
</dbReference>
<dbReference type="SUPFAM" id="SSF56112">
    <property type="entry name" value="Protein kinase-like (PK-like)"/>
    <property type="match status" value="1"/>
</dbReference>
<feature type="compositionally biased region" description="Basic residues" evidence="10">
    <location>
        <begin position="183"/>
        <end position="193"/>
    </location>
</feature>
<keyword evidence="4" id="KW-0808">Transferase</keyword>
<dbReference type="EMBL" id="AP028214">
    <property type="protein sequence ID" value="BEI90248.1"/>
    <property type="molecule type" value="Genomic_DNA"/>
</dbReference>
<keyword evidence="7 9" id="KW-0067">ATP-binding</keyword>
<keyword evidence="8" id="KW-0539">Nucleus</keyword>
<feature type="region of interest" description="Disordered" evidence="10">
    <location>
        <begin position="767"/>
        <end position="938"/>
    </location>
</feature>
<evidence type="ECO:0000256" key="8">
    <source>
        <dbReference type="ARBA" id="ARBA00023242"/>
    </source>
</evidence>
<evidence type="ECO:0000256" key="6">
    <source>
        <dbReference type="ARBA" id="ARBA00022777"/>
    </source>
</evidence>
<keyword evidence="6" id="KW-0418">Kinase</keyword>
<dbReference type="PANTHER" id="PTHR24056:SF233">
    <property type="entry name" value="CYCLIN-DEPENDENT KINASE 9"/>
    <property type="match status" value="1"/>
</dbReference>
<evidence type="ECO:0000256" key="3">
    <source>
        <dbReference type="ARBA" id="ARBA00022527"/>
    </source>
</evidence>